<keyword evidence="2" id="KW-1185">Reference proteome</keyword>
<proteinExistence type="predicted"/>
<dbReference type="InterPro" id="IPR004378">
    <property type="entry name" value="F420H2_quin_Rdtase"/>
</dbReference>
<evidence type="ECO:0008006" key="3">
    <source>
        <dbReference type="Google" id="ProtNLM"/>
    </source>
</evidence>
<name>A0A7Y9GM15_9ACTN</name>
<comment type="caution">
    <text evidence="1">The sequence shown here is derived from an EMBL/GenBank/DDBJ whole genome shotgun (WGS) entry which is preliminary data.</text>
</comment>
<sequence length="149" mass="16439">MTSEADWREMAARAIEDIRAAPVQPYREGVPARRVVRVDGRRTGRPRPFGINVTRVGGRLYLCSSIRRRDWVRNLLAAGRCTIERDGPDGTDTDYSAVLVEGTEAAEVLATYLPQAGFEDPELPFAVDASIAEIAPHTTTTAVFRLAPR</sequence>
<protein>
    <recommendedName>
        <fullName evidence="3">Nitroreductase family deazaflavin-dependent oxidoreductase</fullName>
    </recommendedName>
</protein>
<evidence type="ECO:0000313" key="2">
    <source>
        <dbReference type="Proteomes" id="UP000591272"/>
    </source>
</evidence>
<dbReference type="Pfam" id="PF04075">
    <property type="entry name" value="F420H2_quin_red"/>
    <property type="match status" value="1"/>
</dbReference>
<reference evidence="1 2" key="1">
    <citation type="submission" date="2020-07" db="EMBL/GenBank/DDBJ databases">
        <title>Sequencing the genomes of 1000 actinobacteria strains.</title>
        <authorList>
            <person name="Klenk H.-P."/>
        </authorList>
    </citation>
    <scope>NUCLEOTIDE SEQUENCE [LARGE SCALE GENOMIC DNA]</scope>
    <source>
        <strain evidence="1 2">DSM 43461</strain>
    </source>
</reference>
<dbReference type="Proteomes" id="UP000591272">
    <property type="component" value="Unassembled WGS sequence"/>
</dbReference>
<dbReference type="Gene3D" id="2.30.110.10">
    <property type="entry name" value="Electron Transport, Fmn-binding Protein, Chain A"/>
    <property type="match status" value="1"/>
</dbReference>
<accession>A0A7Y9GM15</accession>
<gene>
    <name evidence="1" type="ORF">BJ999_008136</name>
</gene>
<dbReference type="GO" id="GO:0016491">
    <property type="term" value="F:oxidoreductase activity"/>
    <property type="evidence" value="ECO:0007669"/>
    <property type="project" value="InterPro"/>
</dbReference>
<dbReference type="RefSeq" id="WP_179838121.1">
    <property type="nucleotide sequence ID" value="NZ_BMRD01000003.1"/>
</dbReference>
<dbReference type="SUPFAM" id="SSF50475">
    <property type="entry name" value="FMN-binding split barrel"/>
    <property type="match status" value="1"/>
</dbReference>
<organism evidence="1 2">
    <name type="scientific">Actinomadura citrea</name>
    <dbReference type="NCBI Taxonomy" id="46158"/>
    <lineage>
        <taxon>Bacteria</taxon>
        <taxon>Bacillati</taxon>
        <taxon>Actinomycetota</taxon>
        <taxon>Actinomycetes</taxon>
        <taxon>Streptosporangiales</taxon>
        <taxon>Thermomonosporaceae</taxon>
        <taxon>Actinomadura</taxon>
    </lineage>
</organism>
<dbReference type="AlphaFoldDB" id="A0A7Y9GM15"/>
<evidence type="ECO:0000313" key="1">
    <source>
        <dbReference type="EMBL" id="NYE17840.1"/>
    </source>
</evidence>
<dbReference type="InterPro" id="IPR012349">
    <property type="entry name" value="Split_barrel_FMN-bd"/>
</dbReference>
<dbReference type="EMBL" id="JACCBT010000001">
    <property type="protein sequence ID" value="NYE17840.1"/>
    <property type="molecule type" value="Genomic_DNA"/>
</dbReference>